<dbReference type="Proteomes" id="UP000001055">
    <property type="component" value="Unassembled WGS sequence"/>
</dbReference>
<name>Q0UUK3_PHANO</name>
<accession>Q0UUK3</accession>
<organism evidence="1 2">
    <name type="scientific">Phaeosphaeria nodorum (strain SN15 / ATCC MYA-4574 / FGSC 10173)</name>
    <name type="common">Glume blotch fungus</name>
    <name type="synonym">Parastagonospora nodorum</name>
    <dbReference type="NCBI Taxonomy" id="321614"/>
    <lineage>
        <taxon>Eukaryota</taxon>
        <taxon>Fungi</taxon>
        <taxon>Dikarya</taxon>
        <taxon>Ascomycota</taxon>
        <taxon>Pezizomycotina</taxon>
        <taxon>Dothideomycetes</taxon>
        <taxon>Pleosporomycetidae</taxon>
        <taxon>Pleosporales</taxon>
        <taxon>Pleosporineae</taxon>
        <taxon>Phaeosphaeriaceae</taxon>
        <taxon>Parastagonospora</taxon>
    </lineage>
</organism>
<dbReference type="KEGG" id="pno:SNOG_04561"/>
<dbReference type="RefSeq" id="XP_001794975.1">
    <property type="nucleotide sequence ID" value="XM_001794923.1"/>
</dbReference>
<protein>
    <submittedName>
        <fullName evidence="1">Uncharacterized protein</fullName>
    </submittedName>
</protein>
<gene>
    <name evidence="1" type="ORF">SNOG_04561</name>
</gene>
<reference evidence="2" key="1">
    <citation type="journal article" date="2007" name="Plant Cell">
        <title>Dothideomycete-plant interactions illuminated by genome sequencing and EST analysis of the wheat pathogen Stagonospora nodorum.</title>
        <authorList>
            <person name="Hane J.K."/>
            <person name="Lowe R.G."/>
            <person name="Solomon P.S."/>
            <person name="Tan K.C."/>
            <person name="Schoch C.L."/>
            <person name="Spatafora J.W."/>
            <person name="Crous P.W."/>
            <person name="Kodira C."/>
            <person name="Birren B.W."/>
            <person name="Galagan J.E."/>
            <person name="Torriani S.F."/>
            <person name="McDonald B.A."/>
            <person name="Oliver R.P."/>
        </authorList>
    </citation>
    <scope>NUCLEOTIDE SEQUENCE [LARGE SCALE GENOMIC DNA]</scope>
    <source>
        <strain evidence="2">SN15 / ATCC MYA-4574 / FGSC 10173</strain>
    </source>
</reference>
<evidence type="ECO:0000313" key="2">
    <source>
        <dbReference type="Proteomes" id="UP000001055"/>
    </source>
</evidence>
<dbReference type="InParanoid" id="Q0UUK3"/>
<dbReference type="AlphaFoldDB" id="Q0UUK3"/>
<dbReference type="EMBL" id="CH445330">
    <property type="protein sequence ID" value="EAT88321.1"/>
    <property type="molecule type" value="Genomic_DNA"/>
</dbReference>
<evidence type="ECO:0000313" key="1">
    <source>
        <dbReference type="EMBL" id="EAT88321.1"/>
    </source>
</evidence>
<proteinExistence type="predicted"/>
<dbReference type="GeneID" id="5971843"/>
<sequence length="80" mass="9202">MLRMAAKARLPMSRRNFQSKPEVKEEIMCRIVTDREVAVRADPDDRAECAHVRASWYRQAMGSNREIVCLGMPVYLHVGP</sequence>